<dbReference type="InterPro" id="IPR036250">
    <property type="entry name" value="AcylCo_DH-like_C"/>
</dbReference>
<dbReference type="EMBL" id="JAMQAW010000003">
    <property type="protein sequence ID" value="MCM2387575.1"/>
    <property type="molecule type" value="Genomic_DNA"/>
</dbReference>
<evidence type="ECO:0000256" key="5">
    <source>
        <dbReference type="ARBA" id="ARBA00023002"/>
    </source>
</evidence>
<dbReference type="InterPro" id="IPR046373">
    <property type="entry name" value="Acyl-CoA_Oxase/DH_mid-dom_sf"/>
</dbReference>
<dbReference type="SUPFAM" id="SSF56645">
    <property type="entry name" value="Acyl-CoA dehydrogenase NM domain-like"/>
    <property type="match status" value="1"/>
</dbReference>
<feature type="region of interest" description="Disordered" evidence="7">
    <location>
        <begin position="386"/>
        <end position="416"/>
    </location>
</feature>
<evidence type="ECO:0000256" key="1">
    <source>
        <dbReference type="ARBA" id="ARBA00001974"/>
    </source>
</evidence>
<dbReference type="InterPro" id="IPR006091">
    <property type="entry name" value="Acyl-CoA_Oxase/DH_mid-dom"/>
</dbReference>
<accession>A0ABT0UHJ5</accession>
<comment type="similarity">
    <text evidence="2 6">Belongs to the acyl-CoA dehydrogenase family.</text>
</comment>
<keyword evidence="12" id="KW-1185">Reference proteome</keyword>
<dbReference type="PANTHER" id="PTHR43292">
    <property type="entry name" value="ACYL-COA DEHYDROGENASE"/>
    <property type="match status" value="1"/>
</dbReference>
<feature type="domain" description="Acyl-CoA dehydrogenase/oxidase C-terminal" evidence="8">
    <location>
        <begin position="234"/>
        <end position="387"/>
    </location>
</feature>
<evidence type="ECO:0000313" key="12">
    <source>
        <dbReference type="Proteomes" id="UP001431429"/>
    </source>
</evidence>
<keyword evidence="3 6" id="KW-0285">Flavoprotein</keyword>
<dbReference type="Gene3D" id="1.10.540.10">
    <property type="entry name" value="Acyl-CoA dehydrogenase/oxidase, N-terminal domain"/>
    <property type="match status" value="1"/>
</dbReference>
<dbReference type="InterPro" id="IPR009100">
    <property type="entry name" value="AcylCoA_DH/oxidase_NM_dom_sf"/>
</dbReference>
<dbReference type="InterPro" id="IPR013786">
    <property type="entry name" value="AcylCoA_DH/ox_N"/>
</dbReference>
<protein>
    <submittedName>
        <fullName evidence="11">Acyl-CoA dehydrogenase family protein</fullName>
    </submittedName>
</protein>
<dbReference type="InterPro" id="IPR037069">
    <property type="entry name" value="AcylCoA_DH/ox_N_sf"/>
</dbReference>
<evidence type="ECO:0000256" key="6">
    <source>
        <dbReference type="RuleBase" id="RU362125"/>
    </source>
</evidence>
<reference evidence="11" key="1">
    <citation type="submission" date="2022-06" db="EMBL/GenBank/DDBJ databases">
        <title>Genome public.</title>
        <authorList>
            <person name="Sun Q."/>
        </authorList>
    </citation>
    <scope>NUCLEOTIDE SEQUENCE</scope>
    <source>
        <strain evidence="11">CWNU-1</strain>
    </source>
</reference>
<keyword evidence="4 6" id="KW-0274">FAD</keyword>
<sequence length="416" mass="46345">MEFELNDSQRRWRQEVRDFLAAQVPQELRDELWQTGGPDSPEGPGPHLRVFWKKLSEKRWFGLTWPKEYGGLGRGAVDQQILLTELDYAGVPGPDLTVTSVAPMIMEHGTPQNKAEFLPGIAKGEITAAVGYSEPDAGTDLASLRTQAVLDGDEWVINGSKIWNSHAHHTTHEWLCVRTDPLAPKHRGISVIMVPIDTPGIEIRPLITWRGSRTNEAFFTDVRVPRTHLIGEVNKGWQYITGALDLERGFIVFDGEMRREVDRLIERCGTTTADGVRLADRPEVRRRLAELDAGVEVARLFALEAASQVDEGAIPTITLTTAKIYTSELRQKIADYGMQIFGAAGQLDRHDPDAPLNGAMEWLYRSSARFRFAGGTNEVLRDVIAQRGHGMPSSGRRPSRPADKTVADRELNGANR</sequence>
<dbReference type="PANTHER" id="PTHR43292:SF3">
    <property type="entry name" value="ACYL-COA DEHYDROGENASE FADE29"/>
    <property type="match status" value="1"/>
</dbReference>
<evidence type="ECO:0000256" key="7">
    <source>
        <dbReference type="SAM" id="MobiDB-lite"/>
    </source>
</evidence>
<dbReference type="Gene3D" id="2.40.110.10">
    <property type="entry name" value="Butyryl-CoA Dehydrogenase, subunit A, domain 2"/>
    <property type="match status" value="1"/>
</dbReference>
<dbReference type="RefSeq" id="WP_250917933.1">
    <property type="nucleotide sequence ID" value="NZ_JAMQAW010000003.1"/>
</dbReference>
<dbReference type="Gene3D" id="1.20.140.10">
    <property type="entry name" value="Butyryl-CoA Dehydrogenase, subunit A, domain 3"/>
    <property type="match status" value="1"/>
</dbReference>
<evidence type="ECO:0000313" key="11">
    <source>
        <dbReference type="EMBL" id="MCM2387575.1"/>
    </source>
</evidence>
<evidence type="ECO:0000259" key="8">
    <source>
        <dbReference type="Pfam" id="PF00441"/>
    </source>
</evidence>
<organism evidence="11 12">
    <name type="scientific">Streptomyces albipurpureus</name>
    <dbReference type="NCBI Taxonomy" id="2897419"/>
    <lineage>
        <taxon>Bacteria</taxon>
        <taxon>Bacillati</taxon>
        <taxon>Actinomycetota</taxon>
        <taxon>Actinomycetes</taxon>
        <taxon>Kitasatosporales</taxon>
        <taxon>Streptomycetaceae</taxon>
        <taxon>Streptomyces</taxon>
    </lineage>
</organism>
<dbReference type="Pfam" id="PF00441">
    <property type="entry name" value="Acyl-CoA_dh_1"/>
    <property type="match status" value="1"/>
</dbReference>
<comment type="cofactor">
    <cofactor evidence="1 6">
        <name>FAD</name>
        <dbReference type="ChEBI" id="CHEBI:57692"/>
    </cofactor>
</comment>
<feature type="domain" description="Acyl-CoA oxidase/dehydrogenase middle" evidence="9">
    <location>
        <begin position="129"/>
        <end position="222"/>
    </location>
</feature>
<dbReference type="InterPro" id="IPR052161">
    <property type="entry name" value="Mycobact_Acyl-CoA_DH"/>
</dbReference>
<dbReference type="Proteomes" id="UP001431429">
    <property type="component" value="Unassembled WGS sequence"/>
</dbReference>
<dbReference type="Pfam" id="PF02770">
    <property type="entry name" value="Acyl-CoA_dh_M"/>
    <property type="match status" value="1"/>
</dbReference>
<evidence type="ECO:0000259" key="9">
    <source>
        <dbReference type="Pfam" id="PF02770"/>
    </source>
</evidence>
<evidence type="ECO:0000256" key="4">
    <source>
        <dbReference type="ARBA" id="ARBA00022827"/>
    </source>
</evidence>
<evidence type="ECO:0000259" key="10">
    <source>
        <dbReference type="Pfam" id="PF02771"/>
    </source>
</evidence>
<gene>
    <name evidence="11" type="ORF">NBG84_04490</name>
</gene>
<dbReference type="Pfam" id="PF02771">
    <property type="entry name" value="Acyl-CoA_dh_N"/>
    <property type="match status" value="1"/>
</dbReference>
<dbReference type="SUPFAM" id="SSF47203">
    <property type="entry name" value="Acyl-CoA dehydrogenase C-terminal domain-like"/>
    <property type="match status" value="1"/>
</dbReference>
<proteinExistence type="inferred from homology"/>
<keyword evidence="5 6" id="KW-0560">Oxidoreductase</keyword>
<comment type="caution">
    <text evidence="11">The sequence shown here is derived from an EMBL/GenBank/DDBJ whole genome shotgun (WGS) entry which is preliminary data.</text>
</comment>
<evidence type="ECO:0000256" key="2">
    <source>
        <dbReference type="ARBA" id="ARBA00009347"/>
    </source>
</evidence>
<evidence type="ECO:0000256" key="3">
    <source>
        <dbReference type="ARBA" id="ARBA00022630"/>
    </source>
</evidence>
<feature type="domain" description="Acyl-CoA dehydrogenase/oxidase N-terminal" evidence="10">
    <location>
        <begin position="7"/>
        <end position="125"/>
    </location>
</feature>
<dbReference type="InterPro" id="IPR009075">
    <property type="entry name" value="AcylCo_DH/oxidase_C"/>
</dbReference>
<name>A0ABT0UHJ5_9ACTN</name>
<feature type="compositionally biased region" description="Basic and acidic residues" evidence="7">
    <location>
        <begin position="400"/>
        <end position="416"/>
    </location>
</feature>